<dbReference type="EMBL" id="SOAM01000001">
    <property type="protein sequence ID" value="TDS80163.1"/>
    <property type="molecule type" value="Genomic_DNA"/>
</dbReference>
<evidence type="ECO:0000313" key="3">
    <source>
        <dbReference type="Proteomes" id="UP000295344"/>
    </source>
</evidence>
<keyword evidence="3" id="KW-1185">Reference proteome</keyword>
<sequence length="155" mass="16948">MSRVAPPPDPETRRRGMRRLLLVAIALCLPIIVLAWFVVPAGWDALAIITTLAYVAGVLALSVFVTSVVQLRTQRLWPRVAIAVAAVIAGAVLLQVWPPDQAQIAYASGQVLAPPERALHLTYLYVLVFAPWQLGVFVLFGTVGAALTRWRSRSR</sequence>
<dbReference type="RefSeq" id="WP_133764904.1">
    <property type="nucleotide sequence ID" value="NZ_BAAARP010000001.1"/>
</dbReference>
<feature type="transmembrane region" description="Helical" evidence="1">
    <location>
        <begin position="123"/>
        <end position="147"/>
    </location>
</feature>
<comment type="caution">
    <text evidence="2">The sequence shown here is derived from an EMBL/GenBank/DDBJ whole genome shotgun (WGS) entry which is preliminary data.</text>
</comment>
<keyword evidence="1" id="KW-0472">Membrane</keyword>
<keyword evidence="1" id="KW-1133">Transmembrane helix</keyword>
<protein>
    <submittedName>
        <fullName evidence="2">Uncharacterized protein</fullName>
    </submittedName>
</protein>
<feature type="transmembrane region" description="Helical" evidence="1">
    <location>
        <begin position="45"/>
        <end position="69"/>
    </location>
</feature>
<evidence type="ECO:0000256" key="1">
    <source>
        <dbReference type="SAM" id="Phobius"/>
    </source>
</evidence>
<reference evidence="2 3" key="1">
    <citation type="submission" date="2019-03" db="EMBL/GenBank/DDBJ databases">
        <title>Genomic Encyclopedia of Archaeal and Bacterial Type Strains, Phase II (KMG-II): from individual species to whole genera.</title>
        <authorList>
            <person name="Goeker M."/>
        </authorList>
    </citation>
    <scope>NUCLEOTIDE SEQUENCE [LARGE SCALE GENOMIC DNA]</scope>
    <source>
        <strain evidence="2 3">DSM 24782</strain>
    </source>
</reference>
<organism evidence="2 3">
    <name type="scientific">Amnibacterium kyonggiense</name>
    <dbReference type="NCBI Taxonomy" id="595671"/>
    <lineage>
        <taxon>Bacteria</taxon>
        <taxon>Bacillati</taxon>
        <taxon>Actinomycetota</taxon>
        <taxon>Actinomycetes</taxon>
        <taxon>Micrococcales</taxon>
        <taxon>Microbacteriaceae</taxon>
        <taxon>Amnibacterium</taxon>
    </lineage>
</organism>
<feature type="transmembrane region" description="Helical" evidence="1">
    <location>
        <begin position="20"/>
        <end position="39"/>
    </location>
</feature>
<dbReference type="OrthoDB" id="9845262at2"/>
<name>A0A4R7FQX4_9MICO</name>
<evidence type="ECO:0000313" key="2">
    <source>
        <dbReference type="EMBL" id="TDS80163.1"/>
    </source>
</evidence>
<accession>A0A4R7FQX4</accession>
<dbReference type="AlphaFoldDB" id="A0A4R7FQX4"/>
<keyword evidence="1" id="KW-0812">Transmembrane</keyword>
<feature type="transmembrane region" description="Helical" evidence="1">
    <location>
        <begin position="76"/>
        <end position="97"/>
    </location>
</feature>
<proteinExistence type="predicted"/>
<dbReference type="Proteomes" id="UP000295344">
    <property type="component" value="Unassembled WGS sequence"/>
</dbReference>
<gene>
    <name evidence="2" type="ORF">CLV52_0717</name>
</gene>